<dbReference type="Gene3D" id="3.40.50.300">
    <property type="entry name" value="P-loop containing nucleotide triphosphate hydrolases"/>
    <property type="match status" value="2"/>
</dbReference>
<keyword evidence="1" id="KW-0732">Signal</keyword>
<organism evidence="2 3">
    <name type="scientific">Chaetoceros tenuissimus</name>
    <dbReference type="NCBI Taxonomy" id="426638"/>
    <lineage>
        <taxon>Eukaryota</taxon>
        <taxon>Sar</taxon>
        <taxon>Stramenopiles</taxon>
        <taxon>Ochrophyta</taxon>
        <taxon>Bacillariophyta</taxon>
        <taxon>Coscinodiscophyceae</taxon>
        <taxon>Chaetocerotophycidae</taxon>
        <taxon>Chaetocerotales</taxon>
        <taxon>Chaetocerotaceae</taxon>
        <taxon>Chaetoceros</taxon>
    </lineage>
</organism>
<sequence>MTTFKSLGFIFIILVNLVILKKIFQEGHSFESLVNSTRTRKKPLHREKIKDESKYLGFEVAFAGFEQCGVKILARATNKVPQVYFPEKEQGKIVNYKDSLPSLQDNATKDLNKQMIHAMLSTEMLYSSRNLWNFTQTYPDADIVVTVRHPLLHFVSEYTKAYKNRGRKNLPDLMSHVGLCIDYDTKVPFCSQNFYFHHFISKLGLTPLSSEEENSLLNQQMNAFSRPNWNGRLFLVQYEQMMDENEYRRNALERLYEEFLGLDVNSFNLTFTRPEEEDLFDICDTENIQFRYYIGKIGEIIAAWFTNFLLKSDRVIVPNKEHFLELLQGWRGDPCVQTMHQIKGNYTPPLLHKTLKAVNDTYLKYHASTNSSIRSDSALVDFAIGGFAKCGTTSMMQLANMVPQIYMGDINEDLKEVHNLRHSDELLAFTARYKHRRHFYDENGLRLLNGFKSPEILYSQAFLQNMMAMYPNISLFIQVRHPILHFQSQYNYKMRLLDETELKDLPRTVDMIGTCHHDCHRNCLRFHSKHVCTGNTNFHHGLSRLHLTQLNSEDEMNLLGGHNMSIHSEWKGKLFLSEIGQMGDKNTTRKALWDRAFEKFIGIEKNVFNSSKKVSKNGKHPNFINICEGEHKPVRDELLKNGIQASTWITEYLLKSERLVVANREHFLELIEKWKFDPCNDED</sequence>
<evidence type="ECO:0008006" key="4">
    <source>
        <dbReference type="Google" id="ProtNLM"/>
    </source>
</evidence>
<name>A0AAD3GZI8_9STRA</name>
<proteinExistence type="predicted"/>
<dbReference type="EMBL" id="BLLK01000020">
    <property type="protein sequence ID" value="GFH44761.1"/>
    <property type="molecule type" value="Genomic_DNA"/>
</dbReference>
<dbReference type="Proteomes" id="UP001054902">
    <property type="component" value="Unassembled WGS sequence"/>
</dbReference>
<keyword evidence="3" id="KW-1185">Reference proteome</keyword>
<dbReference type="InterPro" id="IPR027417">
    <property type="entry name" value="P-loop_NTPase"/>
</dbReference>
<dbReference type="SUPFAM" id="SSF52540">
    <property type="entry name" value="P-loop containing nucleoside triphosphate hydrolases"/>
    <property type="match status" value="1"/>
</dbReference>
<reference evidence="2 3" key="1">
    <citation type="journal article" date="2021" name="Sci. Rep.">
        <title>The genome of the diatom Chaetoceros tenuissimus carries an ancient integrated fragment of an extant virus.</title>
        <authorList>
            <person name="Hongo Y."/>
            <person name="Kimura K."/>
            <person name="Takaki Y."/>
            <person name="Yoshida Y."/>
            <person name="Baba S."/>
            <person name="Kobayashi G."/>
            <person name="Nagasaki K."/>
            <person name="Hano T."/>
            <person name="Tomaru Y."/>
        </authorList>
    </citation>
    <scope>NUCLEOTIDE SEQUENCE [LARGE SCALE GENOMIC DNA]</scope>
    <source>
        <strain evidence="2 3">NIES-3715</strain>
    </source>
</reference>
<accession>A0AAD3GZI8</accession>
<gene>
    <name evidence="2" type="ORF">CTEN210_01235</name>
</gene>
<protein>
    <recommendedName>
        <fullName evidence="4">Protein-tyrosine sulfotransferase</fullName>
    </recommendedName>
</protein>
<evidence type="ECO:0000313" key="3">
    <source>
        <dbReference type="Proteomes" id="UP001054902"/>
    </source>
</evidence>
<comment type="caution">
    <text evidence="2">The sequence shown here is derived from an EMBL/GenBank/DDBJ whole genome shotgun (WGS) entry which is preliminary data.</text>
</comment>
<feature type="signal peptide" evidence="1">
    <location>
        <begin position="1"/>
        <end position="20"/>
    </location>
</feature>
<evidence type="ECO:0000313" key="2">
    <source>
        <dbReference type="EMBL" id="GFH44761.1"/>
    </source>
</evidence>
<feature type="chain" id="PRO_5041948290" description="Protein-tyrosine sulfotransferase" evidence="1">
    <location>
        <begin position="21"/>
        <end position="683"/>
    </location>
</feature>
<evidence type="ECO:0000256" key="1">
    <source>
        <dbReference type="SAM" id="SignalP"/>
    </source>
</evidence>
<dbReference type="AlphaFoldDB" id="A0AAD3GZI8"/>